<dbReference type="OrthoDB" id="29221at2759"/>
<sequence>MFLPRVMWVPKGQGRSITQPGFSERLEIDGVKESQKESAGELEYCTKKKDVRPVVEPLVEPVRKKVKLAKAELQYLPINAVPICVKAGVSSEPKCSSEGNVKDAGSTPLDVPETSGKTCSVGQSGEENVKSPNHVAKIGRKDSQMEQNDVYHARTFTVVINKPYVDIMSKANPSPLRSPHLVKTRHQCGKKPVHYTPIRRGQHLASTWRKLHGEEKTDQNNRSLLSARFAKLRNKNAPKEQTVANNSPEKTPTSGIPVPPVHEWLSSFFGTSISYGSSHSDTGGSTDDDSSFVKLRSMLKALQTGNIDQLKAGDGGDLVEEDDDMKDFNLENSSSNEDDEEYYDDDIFAHLEEDQEEDMDTSCTDVTLQESNSMAEVSDDGRNDVKKHPKNVWGILDMKHNNNNNNNVENSGGRSSPVVESWLQATYKGGKNMKLSEEEIPTSCAEDMELIDWKQLMCLLCKRKFNCKEALLSHQQFSNLHQSNLEFKRRALEEELKVLEMELDPSSSSSVFSCT</sequence>
<evidence type="ECO:0000313" key="3">
    <source>
        <dbReference type="RefSeq" id="XP_019616926.1"/>
    </source>
</evidence>
<evidence type="ECO:0000256" key="1">
    <source>
        <dbReference type="SAM" id="MobiDB-lite"/>
    </source>
</evidence>
<name>A0A6P4YDT9_BRABE</name>
<reference evidence="3 4" key="1">
    <citation type="submission" date="2025-04" db="UniProtKB">
        <authorList>
            <consortium name="RefSeq"/>
        </authorList>
    </citation>
    <scope>IDENTIFICATION</scope>
    <source>
        <tissue evidence="3 4">Gonad</tissue>
    </source>
</reference>
<dbReference type="AlphaFoldDB" id="A0A6P4YDT9"/>
<dbReference type="Proteomes" id="UP000515135">
    <property type="component" value="Unplaced"/>
</dbReference>
<accession>A0A6P4YDT9</accession>
<feature type="region of interest" description="Disordered" evidence="1">
    <location>
        <begin position="234"/>
        <end position="256"/>
    </location>
</feature>
<dbReference type="RefSeq" id="XP_019616926.1">
    <property type="nucleotide sequence ID" value="XM_019761367.1"/>
</dbReference>
<proteinExistence type="predicted"/>
<dbReference type="GeneID" id="109464398"/>
<evidence type="ECO:0000313" key="2">
    <source>
        <dbReference type="Proteomes" id="UP000515135"/>
    </source>
</evidence>
<dbReference type="RefSeq" id="XP_019616927.1">
    <property type="nucleotide sequence ID" value="XM_019761368.1"/>
</dbReference>
<protein>
    <submittedName>
        <fullName evidence="3 4">Uncharacterized protein LOC109464398</fullName>
    </submittedName>
</protein>
<evidence type="ECO:0000313" key="4">
    <source>
        <dbReference type="RefSeq" id="XP_019616927.1"/>
    </source>
</evidence>
<dbReference type="KEGG" id="bbel:109464398"/>
<organism evidence="2 4">
    <name type="scientific">Branchiostoma belcheri</name>
    <name type="common">Amphioxus</name>
    <dbReference type="NCBI Taxonomy" id="7741"/>
    <lineage>
        <taxon>Eukaryota</taxon>
        <taxon>Metazoa</taxon>
        <taxon>Chordata</taxon>
        <taxon>Cephalochordata</taxon>
        <taxon>Leptocardii</taxon>
        <taxon>Amphioxiformes</taxon>
        <taxon>Branchiostomatidae</taxon>
        <taxon>Branchiostoma</taxon>
    </lineage>
</organism>
<feature type="compositionally biased region" description="Polar residues" evidence="1">
    <location>
        <begin position="242"/>
        <end position="254"/>
    </location>
</feature>
<keyword evidence="2" id="KW-1185">Reference proteome</keyword>
<feature type="region of interest" description="Disordered" evidence="1">
    <location>
        <begin position="94"/>
        <end position="130"/>
    </location>
</feature>
<gene>
    <name evidence="3 4" type="primary">LOC109464398</name>
</gene>
<feature type="compositionally biased region" description="Polar residues" evidence="1">
    <location>
        <begin position="115"/>
        <end position="126"/>
    </location>
</feature>